<keyword evidence="2" id="KW-0238">DNA-binding</keyword>
<dbReference type="SUPFAM" id="SSF53822">
    <property type="entry name" value="Periplasmic binding protein-like I"/>
    <property type="match status" value="1"/>
</dbReference>
<dbReference type="Gene3D" id="3.40.50.2300">
    <property type="match status" value="2"/>
</dbReference>
<dbReference type="Gene3D" id="1.10.260.40">
    <property type="entry name" value="lambda repressor-like DNA-binding domains"/>
    <property type="match status" value="1"/>
</dbReference>
<keyword evidence="3" id="KW-0804">Transcription</keyword>
<dbReference type="InterPro" id="IPR028082">
    <property type="entry name" value="Peripla_BP_I"/>
</dbReference>
<dbReference type="PANTHER" id="PTHR30146">
    <property type="entry name" value="LACI-RELATED TRANSCRIPTIONAL REPRESSOR"/>
    <property type="match status" value="1"/>
</dbReference>
<dbReference type="PANTHER" id="PTHR30146:SF153">
    <property type="entry name" value="LACTOSE OPERON REPRESSOR"/>
    <property type="match status" value="1"/>
</dbReference>
<proteinExistence type="predicted"/>
<accession>A0A7Y0ER59</accession>
<sequence length="347" mass="37336">MVGIKEVAQRAGVSISTVSYAMSGKRPVSAETKLRVRQAARELGYYPSDALHVLRGELTHVIAVSSPIGPDTDYANWSPFFFAVASKLRAHGYDVLLLAGEQQDMERVADAGLVDGILLLDVTVDDPRAAAATTSSVPMVSIGCPRHVQRLAAVDLDFEAMGRCAIDKLAELGHRNLLFVGSPVSAYLSKVNFLVRTRDAILSRARSLGMHVSFASTSDGGLEEMRRLADRMLSASSAITAVLGQCDPHALTNLSAVLHERGMSIPDDLSMIALGSFGYASAMGVRIDEIPMQPYATCGRAVDLLMEFIEGKRQRPADGLTELVPVQYLQRGSVGKTIAPVHRKTSK</sequence>
<dbReference type="GO" id="GO:0003700">
    <property type="term" value="F:DNA-binding transcription factor activity"/>
    <property type="evidence" value="ECO:0007669"/>
    <property type="project" value="TreeGrafter"/>
</dbReference>
<dbReference type="Pfam" id="PF00356">
    <property type="entry name" value="LacI"/>
    <property type="match status" value="1"/>
</dbReference>
<dbReference type="Pfam" id="PF13377">
    <property type="entry name" value="Peripla_BP_3"/>
    <property type="match status" value="1"/>
</dbReference>
<reference evidence="5 6" key="1">
    <citation type="submission" date="2020-02" db="EMBL/GenBank/DDBJ databases">
        <title>Characterization of phylogenetic diversity of novel bifidobacterial species isolated in Czech ZOOs.</title>
        <authorList>
            <person name="Lugli G.A."/>
            <person name="Vera N.B."/>
            <person name="Ventura M."/>
        </authorList>
    </citation>
    <scope>NUCLEOTIDE SEQUENCE [LARGE SCALE GENOMIC DNA]</scope>
    <source>
        <strain evidence="5 6">DSM 109957</strain>
    </source>
</reference>
<dbReference type="PROSITE" id="PS00356">
    <property type="entry name" value="HTH_LACI_1"/>
    <property type="match status" value="1"/>
</dbReference>
<dbReference type="InterPro" id="IPR046335">
    <property type="entry name" value="LacI/GalR-like_sensor"/>
</dbReference>
<protein>
    <submittedName>
        <fullName evidence="5">LacI family transcriptional regulator</fullName>
    </submittedName>
</protein>
<dbReference type="EMBL" id="JAAIII010000007">
    <property type="protein sequence ID" value="NMM94925.1"/>
    <property type="molecule type" value="Genomic_DNA"/>
</dbReference>
<comment type="caution">
    <text evidence="5">The sequence shown here is derived from an EMBL/GenBank/DDBJ whole genome shotgun (WGS) entry which is preliminary data.</text>
</comment>
<evidence type="ECO:0000313" key="5">
    <source>
        <dbReference type="EMBL" id="NMM94925.1"/>
    </source>
</evidence>
<dbReference type="SMART" id="SM00354">
    <property type="entry name" value="HTH_LACI"/>
    <property type="match status" value="1"/>
</dbReference>
<evidence type="ECO:0000313" key="6">
    <source>
        <dbReference type="Proteomes" id="UP000532194"/>
    </source>
</evidence>
<feature type="domain" description="HTH lacI-type" evidence="4">
    <location>
        <begin position="2"/>
        <end position="56"/>
    </location>
</feature>
<organism evidence="5 6">
    <name type="scientific">Bifidobacterium oedipodis</name>
    <dbReference type="NCBI Taxonomy" id="2675322"/>
    <lineage>
        <taxon>Bacteria</taxon>
        <taxon>Bacillati</taxon>
        <taxon>Actinomycetota</taxon>
        <taxon>Actinomycetes</taxon>
        <taxon>Bifidobacteriales</taxon>
        <taxon>Bifidobacteriaceae</taxon>
        <taxon>Bifidobacterium</taxon>
    </lineage>
</organism>
<dbReference type="PROSITE" id="PS50932">
    <property type="entry name" value="HTH_LACI_2"/>
    <property type="match status" value="1"/>
</dbReference>
<gene>
    <name evidence="5" type="ORF">G1C95_2113</name>
</gene>
<dbReference type="Proteomes" id="UP000532194">
    <property type="component" value="Unassembled WGS sequence"/>
</dbReference>
<dbReference type="RefSeq" id="WP_169172935.1">
    <property type="nucleotide sequence ID" value="NZ_JAAIII010000007.1"/>
</dbReference>
<dbReference type="AlphaFoldDB" id="A0A7Y0ER59"/>
<dbReference type="InterPro" id="IPR010982">
    <property type="entry name" value="Lambda_DNA-bd_dom_sf"/>
</dbReference>
<evidence type="ECO:0000259" key="4">
    <source>
        <dbReference type="PROSITE" id="PS50932"/>
    </source>
</evidence>
<name>A0A7Y0ER59_9BIFI</name>
<evidence type="ECO:0000256" key="1">
    <source>
        <dbReference type="ARBA" id="ARBA00023015"/>
    </source>
</evidence>
<evidence type="ECO:0000256" key="3">
    <source>
        <dbReference type="ARBA" id="ARBA00023163"/>
    </source>
</evidence>
<keyword evidence="6" id="KW-1185">Reference proteome</keyword>
<evidence type="ECO:0000256" key="2">
    <source>
        <dbReference type="ARBA" id="ARBA00023125"/>
    </source>
</evidence>
<dbReference type="GO" id="GO:0000976">
    <property type="term" value="F:transcription cis-regulatory region binding"/>
    <property type="evidence" value="ECO:0007669"/>
    <property type="project" value="TreeGrafter"/>
</dbReference>
<dbReference type="CDD" id="cd01392">
    <property type="entry name" value="HTH_LacI"/>
    <property type="match status" value="1"/>
</dbReference>
<dbReference type="SUPFAM" id="SSF47413">
    <property type="entry name" value="lambda repressor-like DNA-binding domains"/>
    <property type="match status" value="1"/>
</dbReference>
<keyword evidence="1" id="KW-0805">Transcription regulation</keyword>
<dbReference type="InterPro" id="IPR000843">
    <property type="entry name" value="HTH_LacI"/>
</dbReference>